<proteinExistence type="predicted"/>
<reference evidence="2" key="1">
    <citation type="submission" date="2013-05" db="EMBL/GenBank/DDBJ databases">
        <title>Genome assembly of Cystobacter fuscus DSM 2262.</title>
        <authorList>
            <person name="Sharma G."/>
            <person name="Khatri I."/>
            <person name="Kaur C."/>
            <person name="Mayilraj S."/>
            <person name="Subramanian S."/>
        </authorList>
    </citation>
    <scope>NUCLEOTIDE SEQUENCE [LARGE SCALE GENOMIC DNA]</scope>
    <source>
        <strain evidence="2">DSM 2262</strain>
    </source>
</reference>
<organism evidence="2 3">
    <name type="scientific">Cystobacter fuscus (strain ATCC 25194 / DSM 2262 / NBRC 100088 / M29)</name>
    <dbReference type="NCBI Taxonomy" id="1242864"/>
    <lineage>
        <taxon>Bacteria</taxon>
        <taxon>Pseudomonadati</taxon>
        <taxon>Myxococcota</taxon>
        <taxon>Myxococcia</taxon>
        <taxon>Myxococcales</taxon>
        <taxon>Cystobacterineae</taxon>
        <taxon>Archangiaceae</taxon>
        <taxon>Cystobacter</taxon>
    </lineage>
</organism>
<protein>
    <submittedName>
        <fullName evidence="2">Uncharacterized protein</fullName>
    </submittedName>
</protein>
<feature type="region of interest" description="Disordered" evidence="1">
    <location>
        <begin position="142"/>
        <end position="175"/>
    </location>
</feature>
<gene>
    <name evidence="2" type="ORF">D187_005110</name>
</gene>
<sequence>MSKRLGAVVAVVAVMTSQVGCYTTKVVSQARPEGPAYTDRQWFTIGGLVPLSGPAGRECENGLSAVESKMSGTDWLINAGLGIAGGIVGGLACGGGAYNDPYAATLASASCAAGFSTLVPFLISSRTVEYSCAEGYGGGDNRGGGRLDYMPPRQGYRVAPQQEGAPAEAPPAQTP</sequence>
<dbReference type="RefSeq" id="WP_002621290.1">
    <property type="nucleotide sequence ID" value="NZ_ANAH02000004.1"/>
</dbReference>
<dbReference type="Proteomes" id="UP000011682">
    <property type="component" value="Unassembled WGS sequence"/>
</dbReference>
<keyword evidence="3" id="KW-1185">Reference proteome</keyword>
<comment type="caution">
    <text evidence="2">The sequence shown here is derived from an EMBL/GenBank/DDBJ whole genome shotgun (WGS) entry which is preliminary data.</text>
</comment>
<dbReference type="EMBL" id="ANAH02000004">
    <property type="protein sequence ID" value="EPX63977.1"/>
    <property type="molecule type" value="Genomic_DNA"/>
</dbReference>
<name>S9PND1_CYSF2</name>
<dbReference type="AlphaFoldDB" id="S9PND1"/>
<evidence type="ECO:0000313" key="2">
    <source>
        <dbReference type="EMBL" id="EPX63977.1"/>
    </source>
</evidence>
<accession>S9PND1</accession>
<evidence type="ECO:0000256" key="1">
    <source>
        <dbReference type="SAM" id="MobiDB-lite"/>
    </source>
</evidence>
<dbReference type="OrthoDB" id="5525459at2"/>
<evidence type="ECO:0000313" key="3">
    <source>
        <dbReference type="Proteomes" id="UP000011682"/>
    </source>
</evidence>